<feature type="transmembrane region" description="Helical" evidence="1">
    <location>
        <begin position="65"/>
        <end position="83"/>
    </location>
</feature>
<dbReference type="Proteomes" id="UP000427906">
    <property type="component" value="Chromosome"/>
</dbReference>
<feature type="transmembrane region" description="Helical" evidence="1">
    <location>
        <begin position="40"/>
        <end position="58"/>
    </location>
</feature>
<dbReference type="EMBL" id="AP021874">
    <property type="protein sequence ID" value="BBO71254.1"/>
    <property type="molecule type" value="Genomic_DNA"/>
</dbReference>
<sequence>MRKQFLFYWLPVAGFCVVIFFLSSFPSPDVGPSFALKDKVLHMTAYGMLAALFSRACRAAWPGRLSMLQLLAASVCFATLYGMSDEFHQSFVAARQADGGDVLADFLGGILGAAGYMTVTFRRSLNPFWKTGR</sequence>
<keyword evidence="1" id="KW-0812">Transmembrane</keyword>
<dbReference type="PANTHER" id="PTHR28008">
    <property type="entry name" value="DOMAIN PROTEIN, PUTATIVE (AFU_ORTHOLOGUE AFUA_3G10980)-RELATED"/>
    <property type="match status" value="1"/>
</dbReference>
<dbReference type="PANTHER" id="PTHR28008:SF1">
    <property type="entry name" value="DOMAIN PROTEIN, PUTATIVE (AFU_ORTHOLOGUE AFUA_3G10980)-RELATED"/>
    <property type="match status" value="1"/>
</dbReference>
<dbReference type="InterPro" id="IPR006976">
    <property type="entry name" value="VanZ-like"/>
</dbReference>
<evidence type="ECO:0000313" key="4">
    <source>
        <dbReference type="Proteomes" id="UP000427906"/>
    </source>
</evidence>
<protein>
    <recommendedName>
        <fullName evidence="2">VanZ-like domain-containing protein</fullName>
    </recommendedName>
</protein>
<organism evidence="3 4">
    <name type="scientific">Desulfosarcina alkanivorans</name>
    <dbReference type="NCBI Taxonomy" id="571177"/>
    <lineage>
        <taxon>Bacteria</taxon>
        <taxon>Pseudomonadati</taxon>
        <taxon>Thermodesulfobacteriota</taxon>
        <taxon>Desulfobacteria</taxon>
        <taxon>Desulfobacterales</taxon>
        <taxon>Desulfosarcinaceae</taxon>
        <taxon>Desulfosarcina</taxon>
    </lineage>
</organism>
<evidence type="ECO:0000256" key="1">
    <source>
        <dbReference type="SAM" id="Phobius"/>
    </source>
</evidence>
<feature type="transmembrane region" description="Helical" evidence="1">
    <location>
        <begin position="7"/>
        <end position="25"/>
    </location>
</feature>
<name>A0A5K7YY64_9BACT</name>
<dbReference type="KEGG" id="dalk:DSCA_51840"/>
<accession>A0A5K7YY64</accession>
<evidence type="ECO:0000313" key="3">
    <source>
        <dbReference type="EMBL" id="BBO71254.1"/>
    </source>
</evidence>
<keyword evidence="1" id="KW-0472">Membrane</keyword>
<feature type="transmembrane region" description="Helical" evidence="1">
    <location>
        <begin position="103"/>
        <end position="121"/>
    </location>
</feature>
<keyword evidence="4" id="KW-1185">Reference proteome</keyword>
<evidence type="ECO:0000259" key="2">
    <source>
        <dbReference type="Pfam" id="PF04892"/>
    </source>
</evidence>
<feature type="domain" description="VanZ-like" evidence="2">
    <location>
        <begin position="38"/>
        <end position="118"/>
    </location>
</feature>
<dbReference type="NCBIfam" id="NF037970">
    <property type="entry name" value="vanZ_1"/>
    <property type="match status" value="1"/>
</dbReference>
<dbReference type="Pfam" id="PF04892">
    <property type="entry name" value="VanZ"/>
    <property type="match status" value="1"/>
</dbReference>
<dbReference type="AlphaFoldDB" id="A0A5K7YY64"/>
<reference evidence="3 4" key="1">
    <citation type="submission" date="2019-11" db="EMBL/GenBank/DDBJ databases">
        <title>Comparative genomics of hydrocarbon-degrading Desulfosarcina strains.</title>
        <authorList>
            <person name="Watanabe M."/>
            <person name="Kojima H."/>
            <person name="Fukui M."/>
        </authorList>
    </citation>
    <scope>NUCLEOTIDE SEQUENCE [LARGE SCALE GENOMIC DNA]</scope>
    <source>
        <strain evidence="3 4">PL12</strain>
    </source>
</reference>
<keyword evidence="1" id="KW-1133">Transmembrane helix</keyword>
<proteinExistence type="predicted"/>
<gene>
    <name evidence="3" type="ORF">DSCA_51840</name>
</gene>